<evidence type="ECO:0000313" key="2">
    <source>
        <dbReference type="Proteomes" id="UP000256328"/>
    </source>
</evidence>
<name>A0A3D8Q7A7_9HELO</name>
<organism evidence="1 2">
    <name type="scientific">Coleophoma crateriformis</name>
    <dbReference type="NCBI Taxonomy" id="565419"/>
    <lineage>
        <taxon>Eukaryota</taxon>
        <taxon>Fungi</taxon>
        <taxon>Dikarya</taxon>
        <taxon>Ascomycota</taxon>
        <taxon>Pezizomycotina</taxon>
        <taxon>Leotiomycetes</taxon>
        <taxon>Helotiales</taxon>
        <taxon>Dermateaceae</taxon>
        <taxon>Coleophoma</taxon>
    </lineage>
</organism>
<evidence type="ECO:0008006" key="3">
    <source>
        <dbReference type="Google" id="ProtNLM"/>
    </source>
</evidence>
<evidence type="ECO:0000313" key="1">
    <source>
        <dbReference type="EMBL" id="RDW57689.1"/>
    </source>
</evidence>
<dbReference type="PANTHER" id="PTHR33112">
    <property type="entry name" value="DOMAIN PROTEIN, PUTATIVE-RELATED"/>
    <property type="match status" value="1"/>
</dbReference>
<dbReference type="OrthoDB" id="5362512at2759"/>
<dbReference type="PANTHER" id="PTHR33112:SF16">
    <property type="entry name" value="HETEROKARYON INCOMPATIBILITY DOMAIN-CONTAINING PROTEIN"/>
    <property type="match status" value="1"/>
</dbReference>
<reference evidence="1 2" key="1">
    <citation type="journal article" date="2018" name="IMA Fungus">
        <title>IMA Genome-F 9: Draft genome sequence of Annulohypoxylon stygium, Aspergillus mulundensis, Berkeleyomyces basicola (syn. Thielaviopsis basicola), Ceratocystis smalleyi, two Cercospora beticola strains, Coleophoma cylindrospora, Fusarium fracticaudum, Phialophora cf. hyalina, and Morchella septimelata.</title>
        <authorList>
            <person name="Wingfield B.D."/>
            <person name="Bills G.F."/>
            <person name="Dong Y."/>
            <person name="Huang W."/>
            <person name="Nel W.J."/>
            <person name="Swalarsk-Parry B.S."/>
            <person name="Vaghefi N."/>
            <person name="Wilken P.M."/>
            <person name="An Z."/>
            <person name="de Beer Z.W."/>
            <person name="De Vos L."/>
            <person name="Chen L."/>
            <person name="Duong T.A."/>
            <person name="Gao Y."/>
            <person name="Hammerbacher A."/>
            <person name="Kikkert J.R."/>
            <person name="Li Y."/>
            <person name="Li H."/>
            <person name="Li K."/>
            <person name="Li Q."/>
            <person name="Liu X."/>
            <person name="Ma X."/>
            <person name="Naidoo K."/>
            <person name="Pethybridge S.J."/>
            <person name="Sun J."/>
            <person name="Steenkamp E.T."/>
            <person name="van der Nest M.A."/>
            <person name="van Wyk S."/>
            <person name="Wingfield M.J."/>
            <person name="Xiong C."/>
            <person name="Yue Q."/>
            <person name="Zhang X."/>
        </authorList>
    </citation>
    <scope>NUCLEOTIDE SEQUENCE [LARGE SCALE GENOMIC DNA]</scope>
    <source>
        <strain evidence="1 2">BP5796</strain>
    </source>
</reference>
<dbReference type="EMBL" id="PDLN01000022">
    <property type="protein sequence ID" value="RDW57689.1"/>
    <property type="molecule type" value="Genomic_DNA"/>
</dbReference>
<comment type="caution">
    <text evidence="1">The sequence shown here is derived from an EMBL/GenBank/DDBJ whole genome shotgun (WGS) entry which is preliminary data.</text>
</comment>
<sequence length="659" mass="75031">MLCNFCACIDIDQVYTENKGYEHHRSYFDLDVSADAGCELCDLIRQSQGPYGGILSRDFEQGLGHNQIFCRPAINHAKAGGLICLFFAQYGRQRDYDRLESLCFVFTTADDPAAALVRGRPLSDTCASEACFGLATAWIQRCLRDHLTCPKASSTNLPTRVIDVGSSSGDEEPFLFLSEGHRGEWVTLSHCWGTTTLPRQTTTQNLDQNRQKLPLSELPLTFRDAMRYIYSKAILNIAVEASRDCNEGIFRQGNIKRQLHLSPVKVECCSSSRNIRGSMYFRQRRIMGDRFTRGPLSNRAWVLQEEILSARVLRYSSEQLTWSCRSIECDEEDPTTNNTNSGRGGKEIFNISEAGETRSTVIPRSVRSNAIEFPERMALLRRWWYKVVDDYSCRRITYVNDRLPAISGLAREFHVRTGYQYKAGLWQEDMHRGLIWSATGMGKRSSSEYIAPSWSWASVDFTECGERSFRTLYPYKASWEFSFSRLTADASIEQVCVRNAYDGDAFSQVTSGYLVISGEWRAFDHWKDLPGPFFTQKFNGQYQRDLHLTELIRQGIFLGKDERSPTEIVCSLDCEPGSDNQNPDLSSRHIIYLKIGRIFDTYASDNYLGVLYALMLEPTTGHANIREFKRIGIAQIPDELSEGWPTCRVKIILKGGRRG</sequence>
<proteinExistence type="predicted"/>
<protein>
    <recommendedName>
        <fullName evidence="3">Heterokaryon incompatibility domain-containing protein</fullName>
    </recommendedName>
</protein>
<accession>A0A3D8Q7A7</accession>
<dbReference type="AlphaFoldDB" id="A0A3D8Q7A7"/>
<keyword evidence="2" id="KW-1185">Reference proteome</keyword>
<gene>
    <name evidence="1" type="ORF">BP5796_12490</name>
</gene>
<dbReference type="Proteomes" id="UP000256328">
    <property type="component" value="Unassembled WGS sequence"/>
</dbReference>